<dbReference type="Proteomes" id="UP001419268">
    <property type="component" value="Unassembled WGS sequence"/>
</dbReference>
<keyword evidence="2" id="KW-1185">Reference proteome</keyword>
<proteinExistence type="predicted"/>
<gene>
    <name evidence="1" type="ORF">Scep_007371</name>
</gene>
<dbReference type="PANTHER" id="PTHR10775">
    <property type="entry name" value="OS08G0208400 PROTEIN"/>
    <property type="match status" value="1"/>
</dbReference>
<dbReference type="AlphaFoldDB" id="A0AAP0PN68"/>
<evidence type="ECO:0000313" key="2">
    <source>
        <dbReference type="Proteomes" id="UP001419268"/>
    </source>
</evidence>
<dbReference type="PANTHER" id="PTHR10775:SF158">
    <property type="entry name" value="TNP2-LIKE TRANSPOSON PROTEIN"/>
    <property type="match status" value="1"/>
</dbReference>
<protein>
    <recommendedName>
        <fullName evidence="3">Transposase</fullName>
    </recommendedName>
</protein>
<evidence type="ECO:0000313" key="1">
    <source>
        <dbReference type="EMBL" id="KAK9148614.1"/>
    </source>
</evidence>
<dbReference type="InterPro" id="IPR004242">
    <property type="entry name" value="Transposase_21"/>
</dbReference>
<evidence type="ECO:0008006" key="3">
    <source>
        <dbReference type="Google" id="ProtNLM"/>
    </source>
</evidence>
<dbReference type="EMBL" id="JBBNAG010000003">
    <property type="protein sequence ID" value="KAK9148614.1"/>
    <property type="molecule type" value="Genomic_DNA"/>
</dbReference>
<accession>A0AAP0PN68</accession>
<reference evidence="1 2" key="1">
    <citation type="submission" date="2024-01" db="EMBL/GenBank/DDBJ databases">
        <title>Genome assemblies of Stephania.</title>
        <authorList>
            <person name="Yang L."/>
        </authorList>
    </citation>
    <scope>NUCLEOTIDE SEQUENCE [LARGE SCALE GENOMIC DNA]</scope>
    <source>
        <strain evidence="1">JXDWG</strain>
        <tissue evidence="1">Leaf</tissue>
    </source>
</reference>
<dbReference type="Pfam" id="PF02992">
    <property type="entry name" value="Transposase_21"/>
    <property type="match status" value="1"/>
</dbReference>
<organism evidence="1 2">
    <name type="scientific">Stephania cephalantha</name>
    <dbReference type="NCBI Taxonomy" id="152367"/>
    <lineage>
        <taxon>Eukaryota</taxon>
        <taxon>Viridiplantae</taxon>
        <taxon>Streptophyta</taxon>
        <taxon>Embryophyta</taxon>
        <taxon>Tracheophyta</taxon>
        <taxon>Spermatophyta</taxon>
        <taxon>Magnoliopsida</taxon>
        <taxon>Ranunculales</taxon>
        <taxon>Menispermaceae</taxon>
        <taxon>Menispermoideae</taxon>
        <taxon>Cissampelideae</taxon>
        <taxon>Stephania</taxon>
    </lineage>
</organism>
<name>A0AAP0PN68_9MAGN</name>
<sequence>MCYKLPPWLCMKQPFLILFVLIDGPNGPGDKIDVFMQPLIEKLKELWVEGVQTFDPSSNEMFKLHVALLWTMSDFPALANLSGWSTKGEFACPCCNIDNRSQWLPHSGKWCYMGHR</sequence>
<comment type="caution">
    <text evidence="1">The sequence shown here is derived from an EMBL/GenBank/DDBJ whole genome shotgun (WGS) entry which is preliminary data.</text>
</comment>